<keyword evidence="2" id="KW-1185">Reference proteome</keyword>
<evidence type="ECO:0000313" key="1">
    <source>
        <dbReference type="EMBL" id="KAJ3557194.1"/>
    </source>
</evidence>
<comment type="caution">
    <text evidence="1">The sequence shown here is derived from an EMBL/GenBank/DDBJ whole genome shotgun (WGS) entry which is preliminary data.</text>
</comment>
<gene>
    <name evidence="1" type="ORF">NM688_g1605</name>
</gene>
<dbReference type="EMBL" id="JANHOG010000178">
    <property type="protein sequence ID" value="KAJ3557194.1"/>
    <property type="molecule type" value="Genomic_DNA"/>
</dbReference>
<accession>A0ACC1TAL9</accession>
<proteinExistence type="predicted"/>
<name>A0ACC1TAL9_9APHY</name>
<dbReference type="Proteomes" id="UP001148662">
    <property type="component" value="Unassembled WGS sequence"/>
</dbReference>
<sequence>MSASVRVRRTASPPPGLAQPVHTQRFPNPRRDILDADEKRAAASRGYGPGRKLHPFGGLNLEPAEWKLLILIIIVAFGVRLFRISKPNSVVKLALSFDICHAMCCAFLTLPVDRFDEVHFGKFASRYIKSQYFVDVHPPLAKLLITLAGWLSGYDGDFDFKDIAKVYSNVPYVAMRMVPAMLGVFTVPIAYLTLRALECRATTALLASLFITFENGMITQSRHILLDSPLIFFTALTVLLWTGFCNEDKHEPFTESWWLWLTLTGLSLGAVVSCKWVGLFTIATVGLGTIKQLWTLLGDMRVTPRLWVRHFMARALCLIAVPLFFYMFMFWIHFAILSNSGEGDGFMSSEFQHTLRGRWMADTNADVAIGSLVTIRHVNTQGGYLHSHPHNYPGGSGQQQITLYPHRDSNNDWRIVNATESGDPYVDWEKGPITYVTSGTRVKLRHTSTDKSLHSHDYRPPVSDVDFQNEVSAYGMAGFVGDANDDWIVEIHKGDDKDRDSGKRLRTLRTQFRLRHALTGCYLFSHKVKLPDWAYEQQEVTCNKQAVMDNSLWYVETSIHPNFPADAPKVNYRIPGFLSKFLELQQVMWTTNAGLTDRHTYDSRPDSWPRLRRGINFWVKDHRQIYLLGNPIIWWLSTASVLFYIAIRGFLILRAKRGFRDFENTKVVKYDTLCGFLFVGWSLHYFPFFLMGRQLFLHHYFPALYFAILLCCGVFDLVTSTLRPRVRLQIAAVLLIIAIWNYAYFSPLVYGNTWTKAKCRKAQWVKTWDFSCNDFLDSYSDYNAGVGAATPQKSPAVATVGGEAGGRGAVVVEDNLGGAANLPPEDKADTTTIAFGQAEPGHDIFGGNDLEKSSQVNEPAVEPGEQEPKEVSVVMAAQQTSGVVQDAAEPDAVENESEEDSTSEAVPDATSDSQPEPEKTEGPQGETEEEAERARKELFPEERFRWRDSSLGTVTISQTGAPSTYRRMVQRAVNGSFVELGLLLLASCGVVSLTAINPAHQNIPLRTRCMPAKDSRFRIISQEWGMLTDGTYIKPQQATQRQAYPLALQEDRHMHCSKPLTTLLVVLFTLAMGVAARPTPIECEPPGGGDNDRRRAVDMNEDSALVPSCVV</sequence>
<reference evidence="1" key="1">
    <citation type="submission" date="2022-07" db="EMBL/GenBank/DDBJ databases">
        <title>Genome Sequence of Phlebia brevispora.</title>
        <authorList>
            <person name="Buettner E."/>
        </authorList>
    </citation>
    <scope>NUCLEOTIDE SEQUENCE</scope>
    <source>
        <strain evidence="1">MPL23</strain>
    </source>
</reference>
<evidence type="ECO:0000313" key="2">
    <source>
        <dbReference type="Proteomes" id="UP001148662"/>
    </source>
</evidence>
<protein>
    <submittedName>
        <fullName evidence="1">Uncharacterized protein</fullName>
    </submittedName>
</protein>
<organism evidence="1 2">
    <name type="scientific">Phlebia brevispora</name>
    <dbReference type="NCBI Taxonomy" id="194682"/>
    <lineage>
        <taxon>Eukaryota</taxon>
        <taxon>Fungi</taxon>
        <taxon>Dikarya</taxon>
        <taxon>Basidiomycota</taxon>
        <taxon>Agaricomycotina</taxon>
        <taxon>Agaricomycetes</taxon>
        <taxon>Polyporales</taxon>
        <taxon>Meruliaceae</taxon>
        <taxon>Phlebia</taxon>
    </lineage>
</organism>